<dbReference type="Proteomes" id="UP000593567">
    <property type="component" value="Unassembled WGS sequence"/>
</dbReference>
<dbReference type="GO" id="GO:0034727">
    <property type="term" value="P:piecemeal microautophagy of the nucleus"/>
    <property type="evidence" value="ECO:0007669"/>
    <property type="project" value="TreeGrafter"/>
</dbReference>
<keyword evidence="4 10" id="KW-0813">Transport</keyword>
<keyword evidence="8 10" id="KW-0445">Lipid transport</keyword>
<keyword evidence="5 10" id="KW-0812">Transmembrane</keyword>
<keyword evidence="7 10" id="KW-0072">Autophagy</keyword>
<evidence type="ECO:0000256" key="3">
    <source>
        <dbReference type="ARBA" id="ARBA00018074"/>
    </source>
</evidence>
<dbReference type="PANTHER" id="PTHR13038">
    <property type="entry name" value="APG9 AUTOPHAGY 9"/>
    <property type="match status" value="1"/>
</dbReference>
<feature type="transmembrane region" description="Helical" evidence="10">
    <location>
        <begin position="78"/>
        <end position="100"/>
    </location>
</feature>
<feature type="compositionally biased region" description="Polar residues" evidence="11">
    <location>
        <begin position="609"/>
        <end position="644"/>
    </location>
</feature>
<evidence type="ECO:0000256" key="11">
    <source>
        <dbReference type="SAM" id="MobiDB-lite"/>
    </source>
</evidence>
<comment type="caution">
    <text evidence="12">The sequence shown here is derived from an EMBL/GenBank/DDBJ whole genome shotgun (WGS) entry which is preliminary data.</text>
</comment>
<dbReference type="GO" id="GO:0000422">
    <property type="term" value="P:autophagy of mitochondrion"/>
    <property type="evidence" value="ECO:0007669"/>
    <property type="project" value="TreeGrafter"/>
</dbReference>
<name>A0A7J7KIJ1_BUGNE</name>
<evidence type="ECO:0000256" key="7">
    <source>
        <dbReference type="ARBA" id="ARBA00023006"/>
    </source>
</evidence>
<evidence type="ECO:0000256" key="10">
    <source>
        <dbReference type="RuleBase" id="RU364027"/>
    </source>
</evidence>
<dbReference type="GO" id="GO:0005776">
    <property type="term" value="C:autophagosome"/>
    <property type="evidence" value="ECO:0007669"/>
    <property type="project" value="TreeGrafter"/>
</dbReference>
<keyword evidence="9 10" id="KW-0472">Membrane</keyword>
<dbReference type="GO" id="GO:0006869">
    <property type="term" value="P:lipid transport"/>
    <property type="evidence" value="ECO:0007669"/>
    <property type="project" value="UniProtKB-KW"/>
</dbReference>
<evidence type="ECO:0000313" key="12">
    <source>
        <dbReference type="EMBL" id="KAF6037714.1"/>
    </source>
</evidence>
<evidence type="ECO:0000256" key="8">
    <source>
        <dbReference type="ARBA" id="ARBA00023055"/>
    </source>
</evidence>
<keyword evidence="6 10" id="KW-1133">Transmembrane helix</keyword>
<feature type="transmembrane region" description="Helical" evidence="10">
    <location>
        <begin position="405"/>
        <end position="422"/>
    </location>
</feature>
<dbReference type="GO" id="GO:0061709">
    <property type="term" value="P:reticulophagy"/>
    <property type="evidence" value="ECO:0007669"/>
    <property type="project" value="TreeGrafter"/>
</dbReference>
<comment type="function">
    <text evidence="10">Phospholipid scramblase involved in autophagy. Cycles between the preautophagosomal structure/phagophore assembly site (PAS) and the cytoplasmic vesicle pool and supplies membrane for the growing autophagosome. Lipid scramblase activity plays a key role in preautophagosomal structure/phagophore assembly by distributing the phospholipids that arrive through ATG2 from the cytoplasmic to the luminal leaflet of the bilayer, thereby driving autophagosomal membrane expansion.</text>
</comment>
<keyword evidence="13" id="KW-1185">Reference proteome</keyword>
<evidence type="ECO:0000256" key="1">
    <source>
        <dbReference type="ARBA" id="ARBA00004511"/>
    </source>
</evidence>
<dbReference type="GO" id="GO:0034045">
    <property type="term" value="C:phagophore assembly site membrane"/>
    <property type="evidence" value="ECO:0007669"/>
    <property type="project" value="UniProtKB-SubCell"/>
</dbReference>
<organism evidence="12 13">
    <name type="scientific">Bugula neritina</name>
    <name type="common">Brown bryozoan</name>
    <name type="synonym">Sertularia neritina</name>
    <dbReference type="NCBI Taxonomy" id="10212"/>
    <lineage>
        <taxon>Eukaryota</taxon>
        <taxon>Metazoa</taxon>
        <taxon>Spiralia</taxon>
        <taxon>Lophotrochozoa</taxon>
        <taxon>Bryozoa</taxon>
        <taxon>Gymnolaemata</taxon>
        <taxon>Cheilostomatida</taxon>
        <taxon>Flustrina</taxon>
        <taxon>Buguloidea</taxon>
        <taxon>Bugulidae</taxon>
        <taxon>Bugula</taxon>
    </lineage>
</organism>
<dbReference type="Pfam" id="PF04109">
    <property type="entry name" value="ATG9"/>
    <property type="match status" value="1"/>
</dbReference>
<dbReference type="PANTHER" id="PTHR13038:SF10">
    <property type="entry name" value="AUTOPHAGY-RELATED PROTEIN 9"/>
    <property type="match status" value="1"/>
</dbReference>
<gene>
    <name evidence="12" type="ORF">EB796_003976</name>
</gene>
<dbReference type="OrthoDB" id="2020634at2759"/>
<feature type="transmembrane region" description="Helical" evidence="10">
    <location>
        <begin position="287"/>
        <end position="311"/>
    </location>
</feature>
<evidence type="ECO:0000256" key="6">
    <source>
        <dbReference type="ARBA" id="ARBA00022989"/>
    </source>
</evidence>
<proteinExistence type="inferred from homology"/>
<dbReference type="InterPro" id="IPR007241">
    <property type="entry name" value="Autophagy-rel_prot_9"/>
</dbReference>
<reference evidence="12" key="1">
    <citation type="submission" date="2020-06" db="EMBL/GenBank/DDBJ databases">
        <title>Draft genome of Bugula neritina, a colonial animal packing powerful symbionts and potential medicines.</title>
        <authorList>
            <person name="Rayko M."/>
        </authorList>
    </citation>
    <scope>NUCLEOTIDE SEQUENCE [LARGE SCALE GENOMIC DNA]</scope>
    <source>
        <strain evidence="12">Kwan_BN1</strain>
    </source>
</reference>
<feature type="transmembrane region" description="Helical" evidence="10">
    <location>
        <begin position="112"/>
        <end position="139"/>
    </location>
</feature>
<feature type="region of interest" description="Disordered" evidence="11">
    <location>
        <begin position="581"/>
        <end position="646"/>
    </location>
</feature>
<dbReference type="AlphaFoldDB" id="A0A7J7KIJ1"/>
<evidence type="ECO:0000256" key="5">
    <source>
        <dbReference type="ARBA" id="ARBA00022692"/>
    </source>
</evidence>
<sequence>MALQDYSTGYDAYQTDTEDELASHPFVESDGVYHENTPLEQWRGIQNLDDFFRRVYTYHWRHGFICMCVEDVLQLIQFLWLVLLSGFLVDCVDYGILFATRTPTTKQTFEDVFITPCSCGFSVPIVALCMVIAFGFLLIRVVMVTRNIFKYWQIRKFYLVALQIPSNELDNTKWNEVQEKLMQVQRDVNMCIYKTEVTQLDISNRILRYKNFFISMINKSILPLSIQVPFVGKVWYLTHGLKFNLEWILFWMPGWNISPFKNPYHVKDEYKNAHKRIALARQLSTKILVLGVVNLVLCPIIFLWHILYFLFVYGNMVKRDPGFLGSRRWSLYSRAYLRHFNELDHELDMRLCQAYQPSSDYVNSFMSPLPAILGRFVTFVFGAVLFVLVVLTWYDEDVLQIQHMITLMGGIGMVLSISTMLIPPENMVFDPNTKMTQVLSHIHYHPNHWKDKAHTSQVRDEFGELFQFKGTALLQELLSPLITPLILIFKVRHSSLEIVDFYRNFTVDVSGVGDVCSFAQMNIRKHGNKKWSSAGKTTTETHQQAEHGKTELSLVHFSIMNPTWQPPEAAERYLQDIQKSFRQDKQSPSGLHLPPLSPPPVTQSLSSLHSYSDKTGSQMPRSDSYVVTESSPGNRNTHSSNYDSSDMGVSMLYMHELRQQDRLTNMGQIGDESLTEVRHFMTDSELHPVNEYHSYTDSYGATSSAPYSNQPSTSQNV</sequence>
<evidence type="ECO:0000313" key="13">
    <source>
        <dbReference type="Proteomes" id="UP000593567"/>
    </source>
</evidence>
<feature type="transmembrane region" description="Helical" evidence="10">
    <location>
        <begin position="372"/>
        <end position="393"/>
    </location>
</feature>
<dbReference type="GO" id="GO:0034497">
    <property type="term" value="P:protein localization to phagophore assembly site"/>
    <property type="evidence" value="ECO:0007669"/>
    <property type="project" value="TreeGrafter"/>
</dbReference>
<accession>A0A7J7KIJ1</accession>
<comment type="similarity">
    <text evidence="2 10">Belongs to the ATG9 family.</text>
</comment>
<evidence type="ECO:0000256" key="2">
    <source>
        <dbReference type="ARBA" id="ARBA00006185"/>
    </source>
</evidence>
<evidence type="ECO:0000256" key="9">
    <source>
        <dbReference type="ARBA" id="ARBA00023136"/>
    </source>
</evidence>
<dbReference type="EMBL" id="VXIV02000527">
    <property type="protein sequence ID" value="KAF6037714.1"/>
    <property type="molecule type" value="Genomic_DNA"/>
</dbReference>
<protein>
    <recommendedName>
        <fullName evidence="3 10">Autophagy-related protein 9</fullName>
    </recommendedName>
</protein>
<comment type="subcellular location">
    <subcellularLocation>
        <location evidence="1 10">Preautophagosomal structure membrane</location>
        <topology evidence="1 10">Multi-pass membrane protein</topology>
    </subcellularLocation>
</comment>
<evidence type="ECO:0000256" key="4">
    <source>
        <dbReference type="ARBA" id="ARBA00022448"/>
    </source>
</evidence>